<dbReference type="InterPro" id="IPR016169">
    <property type="entry name" value="FAD-bd_PCMH_sub2"/>
</dbReference>
<keyword evidence="3" id="KW-0285">Flavoprotein</keyword>
<gene>
    <name evidence="7" type="ORF">E0H45_34945</name>
</gene>
<dbReference type="InterPro" id="IPR016166">
    <property type="entry name" value="FAD-bd_PCMH"/>
</dbReference>
<dbReference type="InterPro" id="IPR050416">
    <property type="entry name" value="FAD-linked_Oxidoreductase"/>
</dbReference>
<keyword evidence="4" id="KW-0274">FAD</keyword>
<evidence type="ECO:0000313" key="8">
    <source>
        <dbReference type="Proteomes" id="UP000292346"/>
    </source>
</evidence>
<protein>
    <submittedName>
        <fullName evidence="7">FAD-binding oxidoreductase</fullName>
    </submittedName>
</protein>
<dbReference type="Pfam" id="PF01565">
    <property type="entry name" value="FAD_binding_4"/>
    <property type="match status" value="1"/>
</dbReference>
<keyword evidence="5" id="KW-0560">Oxidoreductase</keyword>
<sequence>MTVLLRTGDAGYDEARTVWNAMIDRRPAVIARCATTADVAEAVRFGRAAGLEIAVRCGGHNIAGLAVPEDGLMIDLTPMNAVRVDPSAKRAWVQGGALLGELDKAAQKYGLATTAGNVSHTGVGGLTLGGGMGWLARRFGLACDNVVSYEVVTADGDVVRASADENPELFWGLRGGGGNFGIVTSFEFQLHQVGTRAVIVEFTYPVSAGFDVLRGWRELNADAPREATFTASITADSVTVGYVWVGEGGYDLLPAFRALGPVSDEMVEETTYLKLQTRDDNVQGHRFRRYWKGHYFKSLPDEAIHALLDNPGVSASLQAYGGAIADVPTENAAFSHRDTVFEFVTATRWEDPAEDEERIGRLREYAATLAPYASGAYVNTLNDDPIHRAFPPATLERLIALKTAYDPANVFHLNQNIRPGEPTTESAA</sequence>
<evidence type="ECO:0000256" key="4">
    <source>
        <dbReference type="ARBA" id="ARBA00022827"/>
    </source>
</evidence>
<evidence type="ECO:0000259" key="6">
    <source>
        <dbReference type="PROSITE" id="PS51387"/>
    </source>
</evidence>
<dbReference type="OrthoDB" id="3682986at2"/>
<dbReference type="RefSeq" id="WP_131345386.1">
    <property type="nucleotide sequence ID" value="NZ_SJJZ01000004.1"/>
</dbReference>
<dbReference type="GO" id="GO:0016491">
    <property type="term" value="F:oxidoreductase activity"/>
    <property type="evidence" value="ECO:0007669"/>
    <property type="project" value="UniProtKB-KW"/>
</dbReference>
<dbReference type="Proteomes" id="UP000292346">
    <property type="component" value="Unassembled WGS sequence"/>
</dbReference>
<dbReference type="GO" id="GO:0071949">
    <property type="term" value="F:FAD binding"/>
    <property type="evidence" value="ECO:0007669"/>
    <property type="project" value="InterPro"/>
</dbReference>
<dbReference type="InterPro" id="IPR006094">
    <property type="entry name" value="Oxid_FAD_bind_N"/>
</dbReference>
<comment type="cofactor">
    <cofactor evidence="1">
        <name>FAD</name>
        <dbReference type="ChEBI" id="CHEBI:57692"/>
    </cofactor>
</comment>
<dbReference type="Gene3D" id="3.40.462.20">
    <property type="match status" value="1"/>
</dbReference>
<name>A0A4R0H3G4_9ACTN</name>
<dbReference type="InterPro" id="IPR016164">
    <property type="entry name" value="FAD-linked_Oxase-like_C"/>
</dbReference>
<comment type="caution">
    <text evidence="7">The sequence shown here is derived from an EMBL/GenBank/DDBJ whole genome shotgun (WGS) entry which is preliminary data.</text>
</comment>
<keyword evidence="8" id="KW-1185">Reference proteome</keyword>
<dbReference type="Gene3D" id="3.30.465.10">
    <property type="match status" value="1"/>
</dbReference>
<dbReference type="SUPFAM" id="SSF55103">
    <property type="entry name" value="FAD-linked oxidases, C-terminal domain"/>
    <property type="match status" value="1"/>
</dbReference>
<dbReference type="InterPro" id="IPR036318">
    <property type="entry name" value="FAD-bd_PCMH-like_sf"/>
</dbReference>
<evidence type="ECO:0000256" key="2">
    <source>
        <dbReference type="ARBA" id="ARBA00005466"/>
    </source>
</evidence>
<dbReference type="PROSITE" id="PS51387">
    <property type="entry name" value="FAD_PCMH"/>
    <property type="match status" value="1"/>
</dbReference>
<organism evidence="7 8">
    <name type="scientific">Kribbella soli</name>
    <dbReference type="NCBI Taxonomy" id="1124743"/>
    <lineage>
        <taxon>Bacteria</taxon>
        <taxon>Bacillati</taxon>
        <taxon>Actinomycetota</taxon>
        <taxon>Actinomycetes</taxon>
        <taxon>Propionibacteriales</taxon>
        <taxon>Kribbellaceae</taxon>
        <taxon>Kribbella</taxon>
    </lineage>
</organism>
<feature type="domain" description="FAD-binding PCMH-type" evidence="6">
    <location>
        <begin position="22"/>
        <end position="193"/>
    </location>
</feature>
<dbReference type="PANTHER" id="PTHR42973">
    <property type="entry name" value="BINDING OXIDOREDUCTASE, PUTATIVE (AFU_ORTHOLOGUE AFUA_1G17690)-RELATED"/>
    <property type="match status" value="1"/>
</dbReference>
<reference evidence="7 8" key="1">
    <citation type="submission" date="2019-02" db="EMBL/GenBank/DDBJ databases">
        <title>Kribbella capetownensis sp. nov. and Kribbella speibonae sp. nov., isolated from soil.</title>
        <authorList>
            <person name="Curtis S.M."/>
            <person name="Norton I."/>
            <person name="Everest G.J."/>
            <person name="Meyers P.R."/>
        </authorList>
    </citation>
    <scope>NUCLEOTIDE SEQUENCE [LARGE SCALE GENOMIC DNA]</scope>
    <source>
        <strain evidence="7 8">KCTC 29219</strain>
    </source>
</reference>
<dbReference type="PANTHER" id="PTHR42973:SF39">
    <property type="entry name" value="FAD-BINDING PCMH-TYPE DOMAIN-CONTAINING PROTEIN"/>
    <property type="match status" value="1"/>
</dbReference>
<dbReference type="Pfam" id="PF08031">
    <property type="entry name" value="BBE"/>
    <property type="match status" value="1"/>
</dbReference>
<dbReference type="Gene3D" id="3.30.43.10">
    <property type="entry name" value="Uridine Diphospho-n-acetylenolpyruvylglucosamine Reductase, domain 2"/>
    <property type="match status" value="1"/>
</dbReference>
<evidence type="ECO:0000256" key="3">
    <source>
        <dbReference type="ARBA" id="ARBA00022630"/>
    </source>
</evidence>
<comment type="similarity">
    <text evidence="2">Belongs to the oxygen-dependent FAD-linked oxidoreductase family.</text>
</comment>
<evidence type="ECO:0000256" key="1">
    <source>
        <dbReference type="ARBA" id="ARBA00001974"/>
    </source>
</evidence>
<dbReference type="InterPro" id="IPR012951">
    <property type="entry name" value="BBE"/>
</dbReference>
<dbReference type="EMBL" id="SJJZ01000004">
    <property type="protein sequence ID" value="TCC04273.1"/>
    <property type="molecule type" value="Genomic_DNA"/>
</dbReference>
<evidence type="ECO:0000313" key="7">
    <source>
        <dbReference type="EMBL" id="TCC04273.1"/>
    </source>
</evidence>
<evidence type="ECO:0000256" key="5">
    <source>
        <dbReference type="ARBA" id="ARBA00023002"/>
    </source>
</evidence>
<proteinExistence type="inferred from homology"/>
<accession>A0A4R0H3G4</accession>
<dbReference type="SUPFAM" id="SSF56176">
    <property type="entry name" value="FAD-binding/transporter-associated domain-like"/>
    <property type="match status" value="1"/>
</dbReference>
<dbReference type="InterPro" id="IPR016167">
    <property type="entry name" value="FAD-bd_PCMH_sub1"/>
</dbReference>
<dbReference type="AlphaFoldDB" id="A0A4R0H3G4"/>